<proteinExistence type="predicted"/>
<evidence type="ECO:0000313" key="2">
    <source>
        <dbReference type="EMBL" id="TQN32197.1"/>
    </source>
</evidence>
<organism evidence="2 3">
    <name type="scientific">Haloactinospora alba</name>
    <dbReference type="NCBI Taxonomy" id="405555"/>
    <lineage>
        <taxon>Bacteria</taxon>
        <taxon>Bacillati</taxon>
        <taxon>Actinomycetota</taxon>
        <taxon>Actinomycetes</taxon>
        <taxon>Streptosporangiales</taxon>
        <taxon>Nocardiopsidaceae</taxon>
        <taxon>Haloactinospora</taxon>
    </lineage>
</organism>
<dbReference type="Pfam" id="PF11706">
    <property type="entry name" value="zf-CGNR"/>
    <property type="match status" value="1"/>
</dbReference>
<dbReference type="Proteomes" id="UP000317422">
    <property type="component" value="Unassembled WGS sequence"/>
</dbReference>
<dbReference type="SUPFAM" id="SSF160904">
    <property type="entry name" value="Jann2411-like"/>
    <property type="match status" value="1"/>
</dbReference>
<sequence>MSGRSSLDLAGTLKWRRGEPEELLAEPADLGRWAVEAALVDEPPEVVDSGLRQGKELRETIYRLASGWSATADRQDVELLSTAAAAAPPRVDLDQRYRVRRSGPLEAVLSAVARDAIELLGGSDIERVRECARPECTRLFVDSSRGKPRRWCGMAECGNRINAANYRRRQRTTAPSTR</sequence>
<accession>A0A543NK56</accession>
<dbReference type="PANTHER" id="PTHR35525:SF3">
    <property type="entry name" value="BLL6575 PROTEIN"/>
    <property type="match status" value="1"/>
</dbReference>
<keyword evidence="3" id="KW-1185">Reference proteome</keyword>
<dbReference type="Gene3D" id="1.10.3300.10">
    <property type="entry name" value="Jann2411-like domain"/>
    <property type="match status" value="1"/>
</dbReference>
<dbReference type="AlphaFoldDB" id="A0A543NK56"/>
<dbReference type="InterPro" id="IPR010852">
    <property type="entry name" value="ABATE"/>
</dbReference>
<dbReference type="PANTHER" id="PTHR35525">
    <property type="entry name" value="BLL6575 PROTEIN"/>
    <property type="match status" value="1"/>
</dbReference>
<feature type="domain" description="Zinc finger CGNR" evidence="1">
    <location>
        <begin position="127"/>
        <end position="170"/>
    </location>
</feature>
<evidence type="ECO:0000313" key="3">
    <source>
        <dbReference type="Proteomes" id="UP000317422"/>
    </source>
</evidence>
<comment type="caution">
    <text evidence="2">The sequence shown here is derived from an EMBL/GenBank/DDBJ whole genome shotgun (WGS) entry which is preliminary data.</text>
</comment>
<reference evidence="2 3" key="1">
    <citation type="submission" date="2019-06" db="EMBL/GenBank/DDBJ databases">
        <title>Sequencing the genomes of 1000 actinobacteria strains.</title>
        <authorList>
            <person name="Klenk H.-P."/>
        </authorList>
    </citation>
    <scope>NUCLEOTIDE SEQUENCE [LARGE SCALE GENOMIC DNA]</scope>
    <source>
        <strain evidence="2 3">DSM 45015</strain>
    </source>
</reference>
<dbReference type="Pfam" id="PF07336">
    <property type="entry name" value="ABATE"/>
    <property type="match status" value="1"/>
</dbReference>
<protein>
    <submittedName>
        <fullName evidence="2">Putative RNA-binding Zn ribbon-like protein</fullName>
    </submittedName>
</protein>
<dbReference type="EMBL" id="VFQC01000001">
    <property type="protein sequence ID" value="TQN32197.1"/>
    <property type="molecule type" value="Genomic_DNA"/>
</dbReference>
<gene>
    <name evidence="2" type="ORF">FHX37_2144</name>
</gene>
<dbReference type="InterPro" id="IPR023286">
    <property type="entry name" value="ABATE_dom_sf"/>
</dbReference>
<evidence type="ECO:0000259" key="1">
    <source>
        <dbReference type="Pfam" id="PF11706"/>
    </source>
</evidence>
<dbReference type="InterPro" id="IPR021005">
    <property type="entry name" value="Znf_CGNR"/>
</dbReference>
<name>A0A543NK56_9ACTN</name>